<sequence length="49" mass="5608">MPEWGRIHRSTPPDRPIRRRHVDRSYITFAACVGLDHIGRAKIVARGDA</sequence>
<accession>A0A0N9YGT9</accession>
<reference evidence="1 2" key="1">
    <citation type="journal article" date="2015" name="MBio">
        <title>Enzymatic Degradation of Phenazines Can Generate Energy and Protect Sensitive Organisms from Toxicity.</title>
        <authorList>
            <person name="Costa K.C."/>
            <person name="Bergkessel M."/>
            <person name="Saunders S."/>
            <person name="Korlach J."/>
            <person name="Newman D.K."/>
        </authorList>
    </citation>
    <scope>NUCLEOTIDE SEQUENCE [LARGE SCALE GENOMIC DNA]</scope>
    <source>
        <strain evidence="1 2">CT6</strain>
    </source>
</reference>
<dbReference type="Proteomes" id="UP000057134">
    <property type="component" value="Chromosome"/>
</dbReference>
<proteinExistence type="predicted"/>
<dbReference type="EMBL" id="CP011269">
    <property type="protein sequence ID" value="ALI28856.1"/>
    <property type="molecule type" value="Genomic_DNA"/>
</dbReference>
<protein>
    <submittedName>
        <fullName evidence="1">Uncharacterized protein</fullName>
    </submittedName>
</protein>
<gene>
    <name evidence="1" type="ORF">XA26_50610</name>
</gene>
<evidence type="ECO:0000313" key="2">
    <source>
        <dbReference type="Proteomes" id="UP000057134"/>
    </source>
</evidence>
<name>A0A0N9YGT9_MYCFO</name>
<evidence type="ECO:0000313" key="1">
    <source>
        <dbReference type="EMBL" id="ALI28856.1"/>
    </source>
</evidence>
<dbReference type="STRING" id="1766.XA26_50610"/>
<dbReference type="AlphaFoldDB" id="A0A0N9YGT9"/>
<dbReference type="KEGG" id="mft:XA26_50610"/>
<organism evidence="1 2">
    <name type="scientific">Mycolicibacterium fortuitum</name>
    <name type="common">Mycobacterium fortuitum</name>
    <dbReference type="NCBI Taxonomy" id="1766"/>
    <lineage>
        <taxon>Bacteria</taxon>
        <taxon>Bacillati</taxon>
        <taxon>Actinomycetota</taxon>
        <taxon>Actinomycetes</taxon>
        <taxon>Mycobacteriales</taxon>
        <taxon>Mycobacteriaceae</taxon>
        <taxon>Mycolicibacterium</taxon>
    </lineage>
</organism>
<keyword evidence="2" id="KW-1185">Reference proteome</keyword>